<keyword evidence="12" id="KW-0255">Endonuclease</keyword>
<dbReference type="GO" id="GO:0140078">
    <property type="term" value="F:class I DNA-(apurinic or apyrimidinic site) endonuclease activity"/>
    <property type="evidence" value="ECO:0007669"/>
    <property type="project" value="UniProtKB-EC"/>
</dbReference>
<evidence type="ECO:0000256" key="3">
    <source>
        <dbReference type="ARBA" id="ARBA00022723"/>
    </source>
</evidence>
<proteinExistence type="predicted"/>
<reference evidence="12 13" key="1">
    <citation type="journal article" date="2013" name="Genome Biol.">
        <title>Genome of Acanthamoeba castellanii highlights extensive lateral gene transfer and early evolution of tyrosine kinase signaling.</title>
        <authorList>
            <person name="Clarke M."/>
            <person name="Lohan A.J."/>
            <person name="Liu B."/>
            <person name="Lagkouvardos I."/>
            <person name="Roy S."/>
            <person name="Zafar N."/>
            <person name="Bertelli C."/>
            <person name="Schilde C."/>
            <person name="Kianianmomeni A."/>
            <person name="Burglin T.R."/>
            <person name="Frech C."/>
            <person name="Turcotte B."/>
            <person name="Kopec K.O."/>
            <person name="Synnott J.M."/>
            <person name="Choo C."/>
            <person name="Paponov I."/>
            <person name="Finkler A."/>
            <person name="Soon Heng Tan C."/>
            <person name="Hutchins A.P."/>
            <person name="Weinmeier T."/>
            <person name="Rattei T."/>
            <person name="Chu J.S."/>
            <person name="Gimenez G."/>
            <person name="Irimia M."/>
            <person name="Rigden D.J."/>
            <person name="Fitzpatrick D.A."/>
            <person name="Lorenzo-Morales J."/>
            <person name="Bateman A."/>
            <person name="Chiu C.H."/>
            <person name="Tang P."/>
            <person name="Hegemann P."/>
            <person name="Fromm H."/>
            <person name="Raoult D."/>
            <person name="Greub G."/>
            <person name="Miranda-Saavedra D."/>
            <person name="Chen N."/>
            <person name="Nash P."/>
            <person name="Ginger M.L."/>
            <person name="Horn M."/>
            <person name="Schaap P."/>
            <person name="Caler L."/>
            <person name="Loftus B."/>
        </authorList>
    </citation>
    <scope>NUCLEOTIDE SEQUENCE [LARGE SCALE GENOMIC DNA]</scope>
    <source>
        <strain evidence="12 13">Neff</strain>
    </source>
</reference>
<keyword evidence="9" id="KW-0456">Lyase</keyword>
<keyword evidence="7" id="KW-0411">Iron-sulfur</keyword>
<evidence type="ECO:0000313" key="13">
    <source>
        <dbReference type="Proteomes" id="UP000011083"/>
    </source>
</evidence>
<dbReference type="EMBL" id="KB007899">
    <property type="protein sequence ID" value="ELR21868.1"/>
    <property type="molecule type" value="Genomic_DNA"/>
</dbReference>
<keyword evidence="4" id="KW-0227">DNA damage</keyword>
<dbReference type="GO" id="GO:0006289">
    <property type="term" value="P:nucleotide-excision repair"/>
    <property type="evidence" value="ECO:0007669"/>
    <property type="project" value="TreeGrafter"/>
</dbReference>
<protein>
    <recommendedName>
        <fullName evidence="1">DNA-(apurinic or apyrimidinic site) lyase</fullName>
        <ecNumber evidence="1">4.2.99.18</ecNumber>
    </recommendedName>
</protein>
<dbReference type="GO" id="GO:0005634">
    <property type="term" value="C:nucleus"/>
    <property type="evidence" value="ECO:0007669"/>
    <property type="project" value="TreeGrafter"/>
</dbReference>
<keyword evidence="10" id="KW-0326">Glycosidase</keyword>
<keyword evidence="13" id="KW-1185">Reference proteome</keyword>
<dbReference type="VEuPathDB" id="AmoebaDB:ACA1_343620"/>
<evidence type="ECO:0000256" key="6">
    <source>
        <dbReference type="ARBA" id="ARBA00023004"/>
    </source>
</evidence>
<dbReference type="OMA" id="CKNVELG"/>
<evidence type="ECO:0000256" key="5">
    <source>
        <dbReference type="ARBA" id="ARBA00022801"/>
    </source>
</evidence>
<dbReference type="KEGG" id="acan:ACA1_343620"/>
<keyword evidence="6" id="KW-0408">Iron</keyword>
<evidence type="ECO:0000256" key="4">
    <source>
        <dbReference type="ARBA" id="ARBA00022763"/>
    </source>
</evidence>
<evidence type="ECO:0000256" key="2">
    <source>
        <dbReference type="ARBA" id="ARBA00022485"/>
    </source>
</evidence>
<dbReference type="GeneID" id="14922777"/>
<dbReference type="PANTHER" id="PTHR43286">
    <property type="entry name" value="ENDONUCLEASE III-LIKE PROTEIN 1"/>
    <property type="match status" value="1"/>
</dbReference>
<name>L8HAW0_ACACF</name>
<organism evidence="12 13">
    <name type="scientific">Acanthamoeba castellanii (strain ATCC 30010 / Neff)</name>
    <dbReference type="NCBI Taxonomy" id="1257118"/>
    <lineage>
        <taxon>Eukaryota</taxon>
        <taxon>Amoebozoa</taxon>
        <taxon>Discosea</taxon>
        <taxon>Longamoebia</taxon>
        <taxon>Centramoebida</taxon>
        <taxon>Acanthamoebidae</taxon>
        <taxon>Acanthamoeba</taxon>
    </lineage>
</organism>
<dbReference type="InterPro" id="IPR003265">
    <property type="entry name" value="HhH-GPD_domain"/>
</dbReference>
<dbReference type="FunFam" id="1.10.340.30:FF:000005">
    <property type="entry name" value="Endonuclease III-like protein 1"/>
    <property type="match status" value="1"/>
</dbReference>
<feature type="domain" description="HhH-GPD" evidence="11">
    <location>
        <begin position="36"/>
        <end position="129"/>
    </location>
</feature>
<evidence type="ECO:0000259" key="11">
    <source>
        <dbReference type="SMART" id="SM00478"/>
    </source>
</evidence>
<keyword evidence="8" id="KW-0234">DNA repair</keyword>
<dbReference type="GO" id="GO:0006285">
    <property type="term" value="P:base-excision repair, AP site formation"/>
    <property type="evidence" value="ECO:0007669"/>
    <property type="project" value="TreeGrafter"/>
</dbReference>
<dbReference type="GO" id="GO:0003677">
    <property type="term" value="F:DNA binding"/>
    <property type="evidence" value="ECO:0007669"/>
    <property type="project" value="InterPro"/>
</dbReference>
<dbReference type="SUPFAM" id="SSF48150">
    <property type="entry name" value="DNA-glycosylase"/>
    <property type="match status" value="1"/>
</dbReference>
<feature type="non-terminal residue" evidence="12">
    <location>
        <position position="1"/>
    </location>
</feature>
<dbReference type="GO" id="GO:0046872">
    <property type="term" value="F:metal ion binding"/>
    <property type="evidence" value="ECO:0007669"/>
    <property type="project" value="UniProtKB-KW"/>
</dbReference>
<dbReference type="GO" id="GO:0051539">
    <property type="term" value="F:4 iron, 4 sulfur cluster binding"/>
    <property type="evidence" value="ECO:0007669"/>
    <property type="project" value="UniProtKB-KW"/>
</dbReference>
<dbReference type="GO" id="GO:0000703">
    <property type="term" value="F:oxidized pyrimidine nucleobase lesion DNA N-glycosylase activity"/>
    <property type="evidence" value="ECO:0007669"/>
    <property type="project" value="TreeGrafter"/>
</dbReference>
<dbReference type="RefSeq" id="XP_004347250.1">
    <property type="nucleotide sequence ID" value="XM_004347200.1"/>
</dbReference>
<dbReference type="Proteomes" id="UP000011083">
    <property type="component" value="Unassembled WGS sequence"/>
</dbReference>
<dbReference type="STRING" id="1257118.L8HAW0"/>
<evidence type="ECO:0000256" key="10">
    <source>
        <dbReference type="ARBA" id="ARBA00023295"/>
    </source>
</evidence>
<evidence type="ECO:0000313" key="12">
    <source>
        <dbReference type="EMBL" id="ELR21868.1"/>
    </source>
</evidence>
<keyword evidence="3" id="KW-0479">Metal-binding</keyword>
<evidence type="ECO:0000256" key="9">
    <source>
        <dbReference type="ARBA" id="ARBA00023239"/>
    </source>
</evidence>
<dbReference type="AlphaFoldDB" id="L8HAW0"/>
<dbReference type="EC" id="4.2.99.18" evidence="1"/>
<dbReference type="Pfam" id="PF00730">
    <property type="entry name" value="HhH-GPD"/>
    <property type="match status" value="1"/>
</dbReference>
<dbReference type="Gene3D" id="1.10.340.30">
    <property type="entry name" value="Hypothetical protein, domain 2"/>
    <property type="match status" value="1"/>
</dbReference>
<gene>
    <name evidence="12" type="ORF">ACA1_343620</name>
</gene>
<dbReference type="SMART" id="SM00478">
    <property type="entry name" value="ENDO3c"/>
    <property type="match status" value="1"/>
</dbReference>
<dbReference type="OrthoDB" id="2099276at2759"/>
<keyword evidence="2" id="KW-0004">4Fe-4S</keyword>
<evidence type="ECO:0000256" key="7">
    <source>
        <dbReference type="ARBA" id="ARBA00023014"/>
    </source>
</evidence>
<sequence>MRKNRDAPVDTMGCEVLAEDAEPKVQRYQTLVALMLSSQTKDQQTAAAIRRLQKHGLTVGNILDTPENELDELISNVGFHRNKAKFIKRTSEILREEYDDDIPPDYEGLLKLPGVGPKMAHLTMQCAWH</sequence>
<keyword evidence="12" id="KW-0540">Nuclease</keyword>
<keyword evidence="5" id="KW-0378">Hydrolase</keyword>
<evidence type="ECO:0000256" key="8">
    <source>
        <dbReference type="ARBA" id="ARBA00023204"/>
    </source>
</evidence>
<dbReference type="InterPro" id="IPR011257">
    <property type="entry name" value="DNA_glycosylase"/>
</dbReference>
<dbReference type="CDD" id="cd00056">
    <property type="entry name" value="ENDO3c"/>
    <property type="match status" value="1"/>
</dbReference>
<evidence type="ECO:0000256" key="1">
    <source>
        <dbReference type="ARBA" id="ARBA00012720"/>
    </source>
</evidence>
<accession>L8HAW0</accession>
<dbReference type="PANTHER" id="PTHR43286:SF1">
    <property type="entry name" value="ENDONUCLEASE III-LIKE PROTEIN 1"/>
    <property type="match status" value="1"/>
</dbReference>